<keyword evidence="3" id="KW-1185">Reference proteome</keyword>
<dbReference type="Proteomes" id="UP000245712">
    <property type="component" value="Unassembled WGS sequence"/>
</dbReference>
<gene>
    <name evidence="2" type="ORF">C7402_11752</name>
</gene>
<accession>A0ABX5KE59</accession>
<evidence type="ECO:0000256" key="1">
    <source>
        <dbReference type="SAM" id="Phobius"/>
    </source>
</evidence>
<evidence type="ECO:0000313" key="3">
    <source>
        <dbReference type="Proteomes" id="UP000245712"/>
    </source>
</evidence>
<keyword evidence="1" id="KW-0812">Transmembrane</keyword>
<feature type="transmembrane region" description="Helical" evidence="1">
    <location>
        <begin position="12"/>
        <end position="32"/>
    </location>
</feature>
<name>A0ABX5KE59_9BURK</name>
<sequence length="94" mass="9893">MKELSNHHGLPALGLVLIGIVGIGLQLTASHFELMPGTVGDMCGLQLGTLLMVLGLAGACFIAGLLWRRAFDEQRALMFGFYGALLGAAFIFAS</sequence>
<reference evidence="2 3" key="1">
    <citation type="submission" date="2018-05" db="EMBL/GenBank/DDBJ databases">
        <title>Genomic Encyclopedia of Type Strains, Phase IV (KMG-V): Genome sequencing to study the core and pangenomes of soil and plant-associated prokaryotes.</title>
        <authorList>
            <person name="Whitman W."/>
        </authorList>
    </citation>
    <scope>NUCLEOTIDE SEQUENCE [LARGE SCALE GENOMIC DNA]</scope>
    <source>
        <strain evidence="2 3">SCZa-39</strain>
    </source>
</reference>
<feature type="transmembrane region" description="Helical" evidence="1">
    <location>
        <begin position="76"/>
        <end position="93"/>
    </location>
</feature>
<feature type="transmembrane region" description="Helical" evidence="1">
    <location>
        <begin position="44"/>
        <end position="67"/>
    </location>
</feature>
<evidence type="ECO:0008006" key="4">
    <source>
        <dbReference type="Google" id="ProtNLM"/>
    </source>
</evidence>
<keyword evidence="1" id="KW-0472">Membrane</keyword>
<proteinExistence type="predicted"/>
<keyword evidence="1" id="KW-1133">Transmembrane helix</keyword>
<dbReference type="RefSeq" id="WP_112173702.1">
    <property type="nucleotide sequence ID" value="NZ_QEOB01000017.1"/>
</dbReference>
<protein>
    <recommendedName>
        <fullName evidence="4">HupE/UreJ protein</fullName>
    </recommendedName>
</protein>
<organism evidence="2 3">
    <name type="scientific">Paraburkholderia unamae</name>
    <dbReference type="NCBI Taxonomy" id="219649"/>
    <lineage>
        <taxon>Bacteria</taxon>
        <taxon>Pseudomonadati</taxon>
        <taxon>Pseudomonadota</taxon>
        <taxon>Betaproteobacteria</taxon>
        <taxon>Burkholderiales</taxon>
        <taxon>Burkholderiaceae</taxon>
        <taxon>Paraburkholderia</taxon>
    </lineage>
</organism>
<comment type="caution">
    <text evidence="2">The sequence shown here is derived from an EMBL/GenBank/DDBJ whole genome shotgun (WGS) entry which is preliminary data.</text>
</comment>
<evidence type="ECO:0000313" key="2">
    <source>
        <dbReference type="EMBL" id="PVX75640.1"/>
    </source>
</evidence>
<dbReference type="EMBL" id="QEOB01000017">
    <property type="protein sequence ID" value="PVX75640.1"/>
    <property type="molecule type" value="Genomic_DNA"/>
</dbReference>